<dbReference type="CDD" id="cd09338">
    <property type="entry name" value="LIM3_Paxillin_like"/>
    <property type="match status" value="1"/>
</dbReference>
<dbReference type="CDD" id="cd09337">
    <property type="entry name" value="LIM2_Paxillin_like"/>
    <property type="match status" value="1"/>
</dbReference>
<evidence type="ECO:0000256" key="12">
    <source>
        <dbReference type="SAM" id="MobiDB-lite"/>
    </source>
</evidence>
<dbReference type="GO" id="GO:0055120">
    <property type="term" value="C:striated muscle dense body"/>
    <property type="evidence" value="ECO:0007669"/>
    <property type="project" value="UniProtKB-ARBA"/>
</dbReference>
<evidence type="ECO:0000256" key="10">
    <source>
        <dbReference type="ARBA" id="ARBA00037833"/>
    </source>
</evidence>
<reference evidence="15" key="1">
    <citation type="submission" date="2025-08" db="UniProtKB">
        <authorList>
            <consortium name="RefSeq"/>
        </authorList>
    </citation>
    <scope>IDENTIFICATION</scope>
    <source>
        <strain evidence="15">Airmid</strain>
    </source>
</reference>
<dbReference type="AlphaFoldDB" id="A0A6P6XYV1"/>
<dbReference type="PANTHER" id="PTHR24216:SF8">
    <property type="entry name" value="PAXILLIN, ISOFORM F"/>
    <property type="match status" value="1"/>
</dbReference>
<evidence type="ECO:0000313" key="15">
    <source>
        <dbReference type="RefSeq" id="XP_027198467.1"/>
    </source>
</evidence>
<feature type="domain" description="LIM zinc-binding" evidence="13">
    <location>
        <begin position="559"/>
        <end position="616"/>
    </location>
</feature>
<keyword evidence="6 11" id="KW-0862">Zinc</keyword>
<dbReference type="RefSeq" id="XP_027198467.1">
    <property type="nucleotide sequence ID" value="XM_027342666.1"/>
</dbReference>
<dbReference type="Gene3D" id="2.10.110.10">
    <property type="entry name" value="Cysteine Rich Protein"/>
    <property type="match status" value="4"/>
</dbReference>
<dbReference type="GO" id="GO:0046872">
    <property type="term" value="F:metal ion binding"/>
    <property type="evidence" value="ECO:0007669"/>
    <property type="project" value="UniProtKB-KW"/>
</dbReference>
<feature type="region of interest" description="Disordered" evidence="12">
    <location>
        <begin position="185"/>
        <end position="216"/>
    </location>
</feature>
<dbReference type="InParanoid" id="A0A6P6XYV1"/>
<feature type="domain" description="LIM zinc-binding" evidence="13">
    <location>
        <begin position="498"/>
        <end position="558"/>
    </location>
</feature>
<evidence type="ECO:0000256" key="2">
    <source>
        <dbReference type="ARBA" id="ARBA00004246"/>
    </source>
</evidence>
<dbReference type="OrthoDB" id="15567at2759"/>
<accession>A0A6P6XYV1</accession>
<evidence type="ECO:0000259" key="13">
    <source>
        <dbReference type="PROSITE" id="PS50023"/>
    </source>
</evidence>
<dbReference type="OMA" id="IEPISEY"/>
<feature type="domain" description="LIM zinc-binding" evidence="13">
    <location>
        <begin position="380"/>
        <end position="439"/>
    </location>
</feature>
<dbReference type="Proteomes" id="UP000515146">
    <property type="component" value="Unplaced"/>
</dbReference>
<evidence type="ECO:0000256" key="8">
    <source>
        <dbReference type="ARBA" id="ARBA00023038"/>
    </source>
</evidence>
<sequence length="616" mass="68916">MYRKKGMERIQDSLLQDLERATSTLKTHPSGGGGGGTWKLSKPNDPTISSAYSTAKVAKHYSPQYYVNDEPLYQNEQMLSRGGRASEQSTMDHDYAPINGAGRSNGHQHSTSPIYEGIYRKTTTTNSNNDNDNDVDLITEKISMINNLLDDLDAAARSSYVSRNGSKSPSPLSSNVNRFQTNSNAAITTNGGASPYLANGGHHHQQQHRERSTDSDQVNDLIRNLEYNLQTATTTPTSSPYNKPAMYADSNGIGDQHRPQQARIEPVSEYNRQLVNITPQKAQMNENPVIQIPLPSGGHGPVSHATRELDDLMASLSDFKLNQIKTTGNQQASNNNYMALGKIQVPNKGYAPILNADLDSMIGNLEIDLNKQGVSTTTKGDCHGCGRAIIGQVVTALGTTWHPEHFVCIKCQQQLGDQTFFERDGLAYCEQDYHRLFSPKCHYCQKPIYDRCITALDKTWHPEHFCCAHCGQNFGDDGYHEKAGNAYCRQDFFKLFAPKCSGCSKPIEDNYVTALGGQWHQDCFVCRDCKSPFTEGKSYFDFEGRPYCEPHYHDKRGNLCASCRQPITGRCITAMFQKYHPEHFICSFCLKQLNKGTFKKHNEKPYCHSCFDKLFA</sequence>
<feature type="domain" description="LIM zinc-binding" evidence="13">
    <location>
        <begin position="440"/>
        <end position="497"/>
    </location>
</feature>
<evidence type="ECO:0000313" key="14">
    <source>
        <dbReference type="Proteomes" id="UP000515146"/>
    </source>
</evidence>
<dbReference type="InterPro" id="IPR001781">
    <property type="entry name" value="Znf_LIM"/>
</dbReference>
<keyword evidence="7" id="KW-0965">Cell junction</keyword>
<keyword evidence="14" id="KW-1185">Reference proteome</keyword>
<dbReference type="GO" id="GO:0005925">
    <property type="term" value="C:focal adhesion"/>
    <property type="evidence" value="ECO:0007669"/>
    <property type="project" value="UniProtKB-SubCell"/>
</dbReference>
<comment type="subcellular location">
    <subcellularLocation>
        <location evidence="2">Cell junction</location>
        <location evidence="2">Focal adhesion</location>
    </subcellularLocation>
    <subcellularLocation>
        <location evidence="1">Cytoplasm</location>
        <location evidence="1">Cytoskeleton</location>
    </subcellularLocation>
    <subcellularLocation>
        <location evidence="10">Cytoplasm</location>
        <location evidence="10">Myofibril</location>
        <location evidence="10">Sarcomere</location>
        <location evidence="10">M line</location>
    </subcellularLocation>
</comment>
<proteinExistence type="predicted"/>
<evidence type="ECO:0000256" key="1">
    <source>
        <dbReference type="ARBA" id="ARBA00004245"/>
    </source>
</evidence>
<dbReference type="Pfam" id="PF00412">
    <property type="entry name" value="LIM"/>
    <property type="match status" value="4"/>
</dbReference>
<dbReference type="KEGG" id="dpte:113792740"/>
<dbReference type="PROSITE" id="PS00478">
    <property type="entry name" value="LIM_DOMAIN_1"/>
    <property type="match status" value="2"/>
</dbReference>
<evidence type="ECO:0000256" key="9">
    <source>
        <dbReference type="ARBA" id="ARBA00023212"/>
    </source>
</evidence>
<dbReference type="SUPFAM" id="SSF57716">
    <property type="entry name" value="Glucocorticoid receptor-like (DNA-binding domain)"/>
    <property type="match status" value="5"/>
</dbReference>
<dbReference type="PROSITE" id="PS50023">
    <property type="entry name" value="LIM_DOMAIN_2"/>
    <property type="match status" value="4"/>
</dbReference>
<keyword evidence="3" id="KW-0963">Cytoplasm</keyword>
<gene>
    <name evidence="15" type="primary">LOC113792740</name>
</gene>
<feature type="region of interest" description="Disordered" evidence="12">
    <location>
        <begin position="24"/>
        <end position="44"/>
    </location>
</feature>
<dbReference type="CDD" id="cd09336">
    <property type="entry name" value="LIM1_Paxillin_like"/>
    <property type="match status" value="1"/>
</dbReference>
<evidence type="ECO:0000256" key="11">
    <source>
        <dbReference type="PROSITE-ProRule" id="PRU00125"/>
    </source>
</evidence>
<keyword evidence="5" id="KW-0677">Repeat</keyword>
<evidence type="ECO:0000256" key="6">
    <source>
        <dbReference type="ARBA" id="ARBA00022833"/>
    </source>
</evidence>
<keyword evidence="8 11" id="KW-0440">LIM domain</keyword>
<evidence type="ECO:0000256" key="4">
    <source>
        <dbReference type="ARBA" id="ARBA00022723"/>
    </source>
</evidence>
<dbReference type="GO" id="GO:0005856">
    <property type="term" value="C:cytoskeleton"/>
    <property type="evidence" value="ECO:0007669"/>
    <property type="project" value="UniProtKB-SubCell"/>
</dbReference>
<dbReference type="FunFam" id="2.10.110.10:FF:000018">
    <property type="entry name" value="Paxillin isoform 1"/>
    <property type="match status" value="1"/>
</dbReference>
<dbReference type="SMART" id="SM00132">
    <property type="entry name" value="LIM"/>
    <property type="match status" value="4"/>
</dbReference>
<dbReference type="FunFam" id="2.10.110.10:FF:000009">
    <property type="entry name" value="Paxillin isoform 1"/>
    <property type="match status" value="1"/>
</dbReference>
<keyword evidence="9" id="KW-0206">Cytoskeleton</keyword>
<dbReference type="PANTHER" id="PTHR24216">
    <property type="entry name" value="PAXILLIN-RELATED"/>
    <property type="match status" value="1"/>
</dbReference>
<feature type="compositionally biased region" description="Polar residues" evidence="12">
    <location>
        <begin position="229"/>
        <end position="241"/>
    </location>
</feature>
<dbReference type="GO" id="GO:0031430">
    <property type="term" value="C:M band"/>
    <property type="evidence" value="ECO:0007669"/>
    <property type="project" value="UniProtKB-SubCell"/>
</dbReference>
<evidence type="ECO:0000256" key="5">
    <source>
        <dbReference type="ARBA" id="ARBA00022737"/>
    </source>
</evidence>
<dbReference type="FunCoup" id="A0A6P6XYV1">
    <property type="interactions" value="213"/>
</dbReference>
<feature type="region of interest" description="Disordered" evidence="12">
    <location>
        <begin position="229"/>
        <end position="257"/>
    </location>
</feature>
<evidence type="ECO:0000256" key="7">
    <source>
        <dbReference type="ARBA" id="ARBA00022949"/>
    </source>
</evidence>
<dbReference type="InterPro" id="IPR047075">
    <property type="entry name" value="Paxillin_TGFB1I1_LIM_dom1"/>
</dbReference>
<organism evidence="14 15">
    <name type="scientific">Dermatophagoides pteronyssinus</name>
    <name type="common">European house dust mite</name>
    <dbReference type="NCBI Taxonomy" id="6956"/>
    <lineage>
        <taxon>Eukaryota</taxon>
        <taxon>Metazoa</taxon>
        <taxon>Ecdysozoa</taxon>
        <taxon>Arthropoda</taxon>
        <taxon>Chelicerata</taxon>
        <taxon>Arachnida</taxon>
        <taxon>Acari</taxon>
        <taxon>Acariformes</taxon>
        <taxon>Sarcoptiformes</taxon>
        <taxon>Astigmata</taxon>
        <taxon>Psoroptidia</taxon>
        <taxon>Analgoidea</taxon>
        <taxon>Pyroglyphidae</taxon>
        <taxon>Dermatophagoidinae</taxon>
        <taxon>Dermatophagoides</taxon>
    </lineage>
</organism>
<keyword evidence="4 11" id="KW-0479">Metal-binding</keyword>
<dbReference type="FunFam" id="2.10.110.10:FF:000008">
    <property type="entry name" value="Paxillin isoform 1"/>
    <property type="match status" value="1"/>
</dbReference>
<name>A0A6P6XYV1_DERPT</name>
<evidence type="ECO:0000256" key="3">
    <source>
        <dbReference type="ARBA" id="ARBA00022490"/>
    </source>
</evidence>
<protein>
    <submittedName>
        <fullName evidence="15">Leupaxin-like isoform X1</fullName>
    </submittedName>
</protein>